<dbReference type="Proteomes" id="UP000660047">
    <property type="component" value="Unassembled WGS sequence"/>
</dbReference>
<evidence type="ECO:0000256" key="1">
    <source>
        <dbReference type="PROSITE-ProRule" id="PRU00182"/>
    </source>
</evidence>
<dbReference type="GO" id="GO:0003723">
    <property type="term" value="F:RNA binding"/>
    <property type="evidence" value="ECO:0007669"/>
    <property type="project" value="UniProtKB-KW"/>
</dbReference>
<gene>
    <name evidence="3" type="ORF">COEU31_21800</name>
</gene>
<dbReference type="InterPro" id="IPR012677">
    <property type="entry name" value="Nucleotide-bd_a/b_plait_sf"/>
</dbReference>
<dbReference type="AlphaFoldDB" id="A0AAI9NZE7"/>
<protein>
    <recommendedName>
        <fullName evidence="2">Ribosome-associated protein quality control protein P2 RNA-binding domain-containing protein</fullName>
    </recommendedName>
</protein>
<sequence length="259" mass="29178">MNENDILKGRLKDLANAAFRQNRYTYTNFLSAADMEVFYSNLEQLSFAGYTIFGGREFCDRVMIAFGNEADCGYAPAFPICTMKVSAVSDKFSDDLNHRDFLGALMNLGIEREMVGDILVTESTHSDKHNNAYIFCVDTVADYIAENLTKIRHTNVKCTFCSTQDTDEIQIKKEPLHIIAASARADAVTATITGLSRSSTSLLFREKKFSLNNRLYENSSHQLKPGDVFSIRGYGKYEFVETGSATRKGRLNIELLRYI</sequence>
<dbReference type="SUPFAM" id="SSF55174">
    <property type="entry name" value="Alpha-L RNA-binding motif"/>
    <property type="match status" value="1"/>
</dbReference>
<dbReference type="InterPro" id="IPR040591">
    <property type="entry name" value="RqcP2_RBD"/>
</dbReference>
<organism evidence="3 4">
    <name type="scientific">Coprococcus eutactus</name>
    <dbReference type="NCBI Taxonomy" id="33043"/>
    <lineage>
        <taxon>Bacteria</taxon>
        <taxon>Bacillati</taxon>
        <taxon>Bacillota</taxon>
        <taxon>Clostridia</taxon>
        <taxon>Lachnospirales</taxon>
        <taxon>Lachnospiraceae</taxon>
        <taxon>Coprococcus</taxon>
    </lineage>
</organism>
<dbReference type="PROSITE" id="PS50889">
    <property type="entry name" value="S4"/>
    <property type="match status" value="1"/>
</dbReference>
<evidence type="ECO:0000313" key="4">
    <source>
        <dbReference type="Proteomes" id="UP000660047"/>
    </source>
</evidence>
<evidence type="ECO:0000313" key="3">
    <source>
        <dbReference type="EMBL" id="GFO95134.1"/>
    </source>
</evidence>
<comment type="caution">
    <text evidence="3">The sequence shown here is derived from an EMBL/GenBank/DDBJ whole genome shotgun (WGS) entry which is preliminary data.</text>
</comment>
<dbReference type="EMBL" id="BLYL01000014">
    <property type="protein sequence ID" value="GFO95134.1"/>
    <property type="molecule type" value="Genomic_DNA"/>
</dbReference>
<reference evidence="3" key="1">
    <citation type="submission" date="2020-06" db="EMBL/GenBank/DDBJ databases">
        <title>Characterization of fructooligosaccharide metabolism and fructooligosaccharide-degrading enzymes in human commensal butyrate producers.</title>
        <authorList>
            <person name="Tanno H."/>
            <person name="Fujii T."/>
            <person name="Hirano K."/>
            <person name="Maeno S."/>
            <person name="Tonozuka T."/>
            <person name="Sakamoto M."/>
            <person name="Ohkuma M."/>
            <person name="Tochio T."/>
            <person name="Endo A."/>
        </authorList>
    </citation>
    <scope>NUCLEOTIDE SEQUENCE</scope>
    <source>
        <strain evidence="3">JCM 31265</strain>
    </source>
</reference>
<accession>A0AAI9NZE7</accession>
<evidence type="ECO:0000259" key="2">
    <source>
        <dbReference type="Pfam" id="PF17774"/>
    </source>
</evidence>
<proteinExistence type="predicted"/>
<dbReference type="RefSeq" id="WP_055222312.1">
    <property type="nucleotide sequence ID" value="NZ_BLYL01000014.1"/>
</dbReference>
<dbReference type="Gene3D" id="3.30.70.330">
    <property type="match status" value="1"/>
</dbReference>
<keyword evidence="1" id="KW-0694">RNA-binding</keyword>
<dbReference type="Pfam" id="PF17774">
    <property type="entry name" value="YlmH_RBD"/>
    <property type="match status" value="1"/>
</dbReference>
<feature type="domain" description="Ribosome-associated protein quality control protein P2 RNA-binding" evidence="2">
    <location>
        <begin position="89"/>
        <end position="160"/>
    </location>
</feature>
<name>A0AAI9NZE7_9FIRM</name>